<dbReference type="AlphaFoldDB" id="A0A420DXU5"/>
<gene>
    <name evidence="2" type="ORF">BXY80_1146</name>
</gene>
<sequence>MYLTIINSKNIKIYFLIQTALDSLFSTFVAVLKTNV</sequence>
<comment type="caution">
    <text evidence="2">The sequence shown here is derived from an EMBL/GenBank/DDBJ whole genome shotgun (WGS) entry which is preliminary data.</text>
</comment>
<evidence type="ECO:0000313" key="3">
    <source>
        <dbReference type="Proteomes" id="UP000284892"/>
    </source>
</evidence>
<dbReference type="Proteomes" id="UP000284892">
    <property type="component" value="Unassembled WGS sequence"/>
</dbReference>
<keyword evidence="1" id="KW-0812">Transmembrane</keyword>
<keyword evidence="3" id="KW-1185">Reference proteome</keyword>
<proteinExistence type="predicted"/>
<accession>A0A420DXU5</accession>
<name>A0A420DXU5_9FLAO</name>
<organism evidence="2 3">
    <name type="scientific">Ichthyenterobacterium magnum</name>
    <dbReference type="NCBI Taxonomy" id="1230530"/>
    <lineage>
        <taxon>Bacteria</taxon>
        <taxon>Pseudomonadati</taxon>
        <taxon>Bacteroidota</taxon>
        <taxon>Flavobacteriia</taxon>
        <taxon>Flavobacteriales</taxon>
        <taxon>Flavobacteriaceae</taxon>
        <taxon>Ichthyenterobacterium</taxon>
    </lineage>
</organism>
<protein>
    <submittedName>
        <fullName evidence="2">Uncharacterized protein</fullName>
    </submittedName>
</protein>
<evidence type="ECO:0000256" key="1">
    <source>
        <dbReference type="SAM" id="Phobius"/>
    </source>
</evidence>
<dbReference type="EMBL" id="RAQJ01000001">
    <property type="protein sequence ID" value="RKE99045.1"/>
    <property type="molecule type" value="Genomic_DNA"/>
</dbReference>
<keyword evidence="1" id="KW-1133">Transmembrane helix</keyword>
<feature type="transmembrane region" description="Helical" evidence="1">
    <location>
        <begin position="12"/>
        <end position="32"/>
    </location>
</feature>
<evidence type="ECO:0000313" key="2">
    <source>
        <dbReference type="EMBL" id="RKE99045.1"/>
    </source>
</evidence>
<reference evidence="2 3" key="1">
    <citation type="submission" date="2018-09" db="EMBL/GenBank/DDBJ databases">
        <title>Genomic Encyclopedia of Archaeal and Bacterial Type Strains, Phase II (KMG-II): from individual species to whole genera.</title>
        <authorList>
            <person name="Goeker M."/>
        </authorList>
    </citation>
    <scope>NUCLEOTIDE SEQUENCE [LARGE SCALE GENOMIC DNA]</scope>
    <source>
        <strain evidence="2 3">DSM 26283</strain>
    </source>
</reference>
<keyword evidence="1" id="KW-0472">Membrane</keyword>